<dbReference type="InterPro" id="IPR004528">
    <property type="entry name" value="KdsB"/>
</dbReference>
<gene>
    <name evidence="2" type="ORF">L1049_010176</name>
</gene>
<evidence type="ECO:0008006" key="4">
    <source>
        <dbReference type="Google" id="ProtNLM"/>
    </source>
</evidence>
<name>A0AAP0N803_LIQFO</name>
<evidence type="ECO:0000313" key="2">
    <source>
        <dbReference type="EMBL" id="KAK9267743.1"/>
    </source>
</evidence>
<dbReference type="GO" id="GO:0008690">
    <property type="term" value="F:3-deoxy-manno-octulosonate cytidylyltransferase activity"/>
    <property type="evidence" value="ECO:0007669"/>
    <property type="project" value="InterPro"/>
</dbReference>
<protein>
    <recommendedName>
        <fullName evidence="4">3-deoxy-manno-octulosonate cytidylyltransferase</fullName>
    </recommendedName>
</protein>
<keyword evidence="1" id="KW-0812">Transmembrane</keyword>
<dbReference type="GO" id="GO:0005829">
    <property type="term" value="C:cytosol"/>
    <property type="evidence" value="ECO:0007669"/>
    <property type="project" value="TreeGrafter"/>
</dbReference>
<dbReference type="CDD" id="cd02517">
    <property type="entry name" value="CMP-KDO-Synthetase"/>
    <property type="match status" value="1"/>
</dbReference>
<dbReference type="AlphaFoldDB" id="A0AAP0N803"/>
<dbReference type="Pfam" id="PF02348">
    <property type="entry name" value="CTP_transf_3"/>
    <property type="match status" value="1"/>
</dbReference>
<dbReference type="NCBIfam" id="TIGR00466">
    <property type="entry name" value="kdsB"/>
    <property type="match status" value="1"/>
</dbReference>
<dbReference type="SUPFAM" id="SSF53448">
    <property type="entry name" value="Nucleotide-diphospho-sugar transferases"/>
    <property type="match status" value="1"/>
</dbReference>
<reference evidence="2 3" key="1">
    <citation type="journal article" date="2024" name="Plant J.">
        <title>Genome sequences and population genomics reveal climatic adaptation and genomic divergence between two closely related sweetgum species.</title>
        <authorList>
            <person name="Xu W.Q."/>
            <person name="Ren C.Q."/>
            <person name="Zhang X.Y."/>
            <person name="Comes H.P."/>
            <person name="Liu X.H."/>
            <person name="Li Y.G."/>
            <person name="Kettle C.J."/>
            <person name="Jalonen R."/>
            <person name="Gaisberger H."/>
            <person name="Ma Y.Z."/>
            <person name="Qiu Y.X."/>
        </authorList>
    </citation>
    <scope>NUCLEOTIDE SEQUENCE [LARGE SCALE GENOMIC DNA]</scope>
    <source>
        <strain evidence="2">Hangzhou</strain>
    </source>
</reference>
<feature type="transmembrane region" description="Helical" evidence="1">
    <location>
        <begin position="18"/>
        <end position="39"/>
    </location>
</feature>
<dbReference type="NCBIfam" id="NF003952">
    <property type="entry name" value="PRK05450.1-5"/>
    <property type="match status" value="1"/>
</dbReference>
<accession>A0AAP0N803</accession>
<keyword evidence="1" id="KW-1133">Transmembrane helix</keyword>
<dbReference type="PANTHER" id="PTHR42866:SF8">
    <property type="entry name" value="3-DEOXY-MANNO-OCTULOSONATE CYTIDYLYLTRANSFERASE, MITOCHONDRIAL-LIKE"/>
    <property type="match status" value="1"/>
</dbReference>
<proteinExistence type="predicted"/>
<dbReference type="EMBL" id="JBBPBK010000016">
    <property type="protein sequence ID" value="KAK9267743.1"/>
    <property type="molecule type" value="Genomic_DNA"/>
</dbReference>
<dbReference type="InterPro" id="IPR003329">
    <property type="entry name" value="Cytidylyl_trans"/>
</dbReference>
<evidence type="ECO:0000313" key="3">
    <source>
        <dbReference type="Proteomes" id="UP001415857"/>
    </source>
</evidence>
<sequence length="241" mass="26205">MSLTSPSSSSSGSQANSWIVQGLVAGAAMAAAAGAYALISLRRSAKFRSQVVGIIPARFASSRFQGKPLVPILGKPMIQRTWERAKLATTLDQLVVATDDEKIAECCQGFGADVIMTSESCQNGTERCNEALQKLQKKFDIVVNIQGDEPLIEPEIIDGVVKSLQASPDAVFSTAVTSLKPEDAADPNRVKCVVDNRGYAIYFSRGLIPYNKSGRVNPHFSYLLHLGIQVLKYFMFRKPFT</sequence>
<dbReference type="Gene3D" id="3.90.550.10">
    <property type="entry name" value="Spore Coat Polysaccharide Biosynthesis Protein SpsA, Chain A"/>
    <property type="match status" value="1"/>
</dbReference>
<dbReference type="Proteomes" id="UP001415857">
    <property type="component" value="Unassembled WGS sequence"/>
</dbReference>
<keyword evidence="1" id="KW-0472">Membrane</keyword>
<evidence type="ECO:0000256" key="1">
    <source>
        <dbReference type="SAM" id="Phobius"/>
    </source>
</evidence>
<keyword evidence="3" id="KW-1185">Reference proteome</keyword>
<dbReference type="InterPro" id="IPR029044">
    <property type="entry name" value="Nucleotide-diphossugar_trans"/>
</dbReference>
<comment type="caution">
    <text evidence="2">The sequence shown here is derived from an EMBL/GenBank/DDBJ whole genome shotgun (WGS) entry which is preliminary data.</text>
</comment>
<organism evidence="2 3">
    <name type="scientific">Liquidambar formosana</name>
    <name type="common">Formosan gum</name>
    <dbReference type="NCBI Taxonomy" id="63359"/>
    <lineage>
        <taxon>Eukaryota</taxon>
        <taxon>Viridiplantae</taxon>
        <taxon>Streptophyta</taxon>
        <taxon>Embryophyta</taxon>
        <taxon>Tracheophyta</taxon>
        <taxon>Spermatophyta</taxon>
        <taxon>Magnoliopsida</taxon>
        <taxon>eudicotyledons</taxon>
        <taxon>Gunneridae</taxon>
        <taxon>Pentapetalae</taxon>
        <taxon>Saxifragales</taxon>
        <taxon>Altingiaceae</taxon>
        <taxon>Liquidambar</taxon>
    </lineage>
</organism>
<dbReference type="PANTHER" id="PTHR42866">
    <property type="entry name" value="3-DEOXY-MANNO-OCTULOSONATE CYTIDYLYLTRANSFERASE"/>
    <property type="match status" value="1"/>
</dbReference>